<sequence length="552" mass="60357">MPMDFERSVSTCVSPSVPAQKGARHFARDESGALTIFALFMFLCIVATVGIGIDFMRFEKERTDLQYTLDRAVLAAADLDQKAEPKSVVRSYLERAGLMQHLTSINVVNSAGYREVSATAMSEIPTQFMHLSGVETLNAPAASTAEESVGLAEISIVLDVSTSIDLPALQKATKSIITQIGTKNGAWSNEISFSLIPYSSQVNAGAELLKHYNLDRFHDHSHCVNFIDNEFSKPDLSLTRVLEQTAHFDTYTETKEPIQHPVCPIRDGSAILPFQNNETVLHNYVDGLTKLANPAADEDSGLDNGANWGLILLDPGTQPVIAKLATTVANGGDGIVPESFDDRPLAYNGNVLKVLIVVSDGENTDQHMLNPSMRTTMSDIWYNEDADRFSVYHSNGSPMYWWPHNNSWQDHAYGQGNSRCTTKGSKTECVNEEEPGNAVQLSHVDLLNLVSLEHIENKIFTQSPSAYGQWEASAFSKKNAVAKDQRTKHVCKAAKDEGVIVFSVSVDAPTNGQKVLQGCASSASHYYDASAPDLTNAFTSIASSVRMLRLTQ</sequence>
<dbReference type="AlphaFoldDB" id="A0A0P1E7N7"/>
<dbReference type="InterPro" id="IPR036465">
    <property type="entry name" value="vWFA_dom_sf"/>
</dbReference>
<reference evidence="4" key="1">
    <citation type="submission" date="2015-09" db="EMBL/GenBank/DDBJ databases">
        <authorList>
            <person name="Rodrigo-Torres L."/>
            <person name="Arahal D.R."/>
        </authorList>
    </citation>
    <scope>NUCLEOTIDE SEQUENCE [LARGE SCALE GENOMIC DNA]</scope>
    <source>
        <strain evidence="4">CECT 4293</strain>
    </source>
</reference>
<evidence type="ECO:0000259" key="2">
    <source>
        <dbReference type="Pfam" id="PF13400"/>
    </source>
</evidence>
<dbReference type="EMBL" id="CYPS01000043">
    <property type="protein sequence ID" value="CUH43957.1"/>
    <property type="molecule type" value="Genomic_DNA"/>
</dbReference>
<dbReference type="RefSeq" id="WP_082649299.1">
    <property type="nucleotide sequence ID" value="NZ_CYPS01000043.1"/>
</dbReference>
<dbReference type="Proteomes" id="UP000050786">
    <property type="component" value="Unassembled WGS sequence"/>
</dbReference>
<dbReference type="InterPro" id="IPR028087">
    <property type="entry name" value="Tad_N"/>
</dbReference>
<evidence type="ECO:0000313" key="4">
    <source>
        <dbReference type="Proteomes" id="UP000050786"/>
    </source>
</evidence>
<dbReference type="Pfam" id="PF13400">
    <property type="entry name" value="Tad"/>
    <property type="match status" value="1"/>
</dbReference>
<keyword evidence="1" id="KW-0472">Membrane</keyword>
<keyword evidence="1" id="KW-1133">Transmembrane helix</keyword>
<feature type="domain" description="Putative Flp pilus-assembly TadG-like N-terminal" evidence="2">
    <location>
        <begin position="32"/>
        <end position="77"/>
    </location>
</feature>
<gene>
    <name evidence="3" type="ORF">RUM4293_02854</name>
</gene>
<feature type="transmembrane region" description="Helical" evidence="1">
    <location>
        <begin position="33"/>
        <end position="53"/>
    </location>
</feature>
<keyword evidence="1" id="KW-0812">Transmembrane</keyword>
<accession>A0A0P1E7N7</accession>
<dbReference type="SUPFAM" id="SSF53300">
    <property type="entry name" value="vWA-like"/>
    <property type="match status" value="1"/>
</dbReference>
<proteinExistence type="predicted"/>
<keyword evidence="4" id="KW-1185">Reference proteome</keyword>
<protein>
    <submittedName>
        <fullName evidence="3">Flp pilus assembly protein TadG</fullName>
    </submittedName>
</protein>
<dbReference type="Gene3D" id="3.40.50.410">
    <property type="entry name" value="von Willebrand factor, type A domain"/>
    <property type="match status" value="1"/>
</dbReference>
<organism evidence="3 4">
    <name type="scientific">Ruegeria atlantica</name>
    <dbReference type="NCBI Taxonomy" id="81569"/>
    <lineage>
        <taxon>Bacteria</taxon>
        <taxon>Pseudomonadati</taxon>
        <taxon>Pseudomonadota</taxon>
        <taxon>Alphaproteobacteria</taxon>
        <taxon>Rhodobacterales</taxon>
        <taxon>Roseobacteraceae</taxon>
        <taxon>Ruegeria</taxon>
    </lineage>
</organism>
<evidence type="ECO:0000313" key="3">
    <source>
        <dbReference type="EMBL" id="CUH43957.1"/>
    </source>
</evidence>
<name>A0A0P1E7N7_9RHOB</name>
<evidence type="ECO:0000256" key="1">
    <source>
        <dbReference type="SAM" id="Phobius"/>
    </source>
</evidence>